<evidence type="ECO:0000313" key="6">
    <source>
        <dbReference type="EMBL" id="OVZ87439.1"/>
    </source>
</evidence>
<name>A0A209A3X0_YERIN</name>
<evidence type="ECO:0000259" key="5">
    <source>
        <dbReference type="PROSITE" id="PS50931"/>
    </source>
</evidence>
<keyword evidence="2" id="KW-0805">Transcription regulation</keyword>
<evidence type="ECO:0000256" key="3">
    <source>
        <dbReference type="ARBA" id="ARBA00023125"/>
    </source>
</evidence>
<dbReference type="Proteomes" id="UP000196440">
    <property type="component" value="Unassembled WGS sequence"/>
</dbReference>
<dbReference type="EMBL" id="NHOI01000010">
    <property type="protein sequence ID" value="OVZ87439.1"/>
    <property type="molecule type" value="Genomic_DNA"/>
</dbReference>
<dbReference type="GO" id="GO:0003700">
    <property type="term" value="F:DNA-binding transcription factor activity"/>
    <property type="evidence" value="ECO:0007669"/>
    <property type="project" value="InterPro"/>
</dbReference>
<protein>
    <submittedName>
        <fullName evidence="6">LysR family transcriptional regulator</fullName>
    </submittedName>
</protein>
<dbReference type="PROSITE" id="PS50931">
    <property type="entry name" value="HTH_LYSR"/>
    <property type="match status" value="1"/>
</dbReference>
<evidence type="ECO:0000313" key="7">
    <source>
        <dbReference type="Proteomes" id="UP000196440"/>
    </source>
</evidence>
<dbReference type="RefSeq" id="WP_050085337.1">
    <property type="nucleotide sequence ID" value="NZ_CABHXW010000015.1"/>
</dbReference>
<proteinExistence type="inferred from homology"/>
<dbReference type="PRINTS" id="PR00039">
    <property type="entry name" value="HTHLYSR"/>
</dbReference>
<dbReference type="Pfam" id="PF03466">
    <property type="entry name" value="LysR_substrate"/>
    <property type="match status" value="1"/>
</dbReference>
<dbReference type="GO" id="GO:0032993">
    <property type="term" value="C:protein-DNA complex"/>
    <property type="evidence" value="ECO:0007669"/>
    <property type="project" value="TreeGrafter"/>
</dbReference>
<dbReference type="InterPro" id="IPR000847">
    <property type="entry name" value="LysR_HTH_N"/>
</dbReference>
<evidence type="ECO:0000256" key="4">
    <source>
        <dbReference type="ARBA" id="ARBA00023163"/>
    </source>
</evidence>
<dbReference type="GO" id="GO:0003677">
    <property type="term" value="F:DNA binding"/>
    <property type="evidence" value="ECO:0007669"/>
    <property type="project" value="UniProtKB-KW"/>
</dbReference>
<dbReference type="InterPro" id="IPR005119">
    <property type="entry name" value="LysR_subst-bd"/>
</dbReference>
<dbReference type="InterPro" id="IPR036390">
    <property type="entry name" value="WH_DNA-bd_sf"/>
</dbReference>
<dbReference type="PANTHER" id="PTHR30346:SF28">
    <property type="entry name" value="HTH-TYPE TRANSCRIPTIONAL REGULATOR CYNR"/>
    <property type="match status" value="1"/>
</dbReference>
<dbReference type="AlphaFoldDB" id="A0A209A3X0"/>
<evidence type="ECO:0000256" key="1">
    <source>
        <dbReference type="ARBA" id="ARBA00009437"/>
    </source>
</evidence>
<comment type="similarity">
    <text evidence="1">Belongs to the LysR transcriptional regulatory family.</text>
</comment>
<feature type="domain" description="HTH lysR-type" evidence="5">
    <location>
        <begin position="1"/>
        <end position="58"/>
    </location>
</feature>
<reference evidence="6 7" key="1">
    <citation type="submission" date="2017-05" db="EMBL/GenBank/DDBJ databases">
        <title>Whole genome sequencing of Yersinia kristensenii.</title>
        <authorList>
            <person name="Campioni F."/>
        </authorList>
    </citation>
    <scope>NUCLEOTIDE SEQUENCE [LARGE SCALE GENOMIC DNA]</scope>
    <source>
        <strain evidence="6 7">CFSAN060536</strain>
    </source>
</reference>
<dbReference type="Gene3D" id="1.10.10.10">
    <property type="entry name" value="Winged helix-like DNA-binding domain superfamily/Winged helix DNA-binding domain"/>
    <property type="match status" value="1"/>
</dbReference>
<dbReference type="SUPFAM" id="SSF46785">
    <property type="entry name" value="Winged helix' DNA-binding domain"/>
    <property type="match status" value="1"/>
</dbReference>
<gene>
    <name evidence="6" type="ORF">CBW57_07500</name>
</gene>
<dbReference type="Gene3D" id="3.40.190.10">
    <property type="entry name" value="Periplasmic binding protein-like II"/>
    <property type="match status" value="2"/>
</dbReference>
<keyword evidence="4" id="KW-0804">Transcription</keyword>
<dbReference type="InterPro" id="IPR036388">
    <property type="entry name" value="WH-like_DNA-bd_sf"/>
</dbReference>
<keyword evidence="3" id="KW-0238">DNA-binding</keyword>
<dbReference type="CDD" id="cd08414">
    <property type="entry name" value="PBP2_LTTR_aromatics_like"/>
    <property type="match status" value="1"/>
</dbReference>
<comment type="caution">
    <text evidence="6">The sequence shown here is derived from an EMBL/GenBank/DDBJ whole genome shotgun (WGS) entry which is preliminary data.</text>
</comment>
<dbReference type="Pfam" id="PF00126">
    <property type="entry name" value="HTH_1"/>
    <property type="match status" value="1"/>
</dbReference>
<sequence>MNIKLLKAFVMLAQKGNYNEAAQALCITQPALSKQINLLESMLNIHLFSRGRHGAQLTPGGQQLLAEAEKVINQADFFLQHAARVAKGIEGFISIGFGLSTFYTAPHCIARFREQFPAVAITLEDIPSAQQYALLTDGELQIGFVRVPPKAPLHFHPLFDDRLVLVTPQDKALTLDAWLKHLPLLRLYTERGRGLNAQIDLFLQSNQLYAPAMQEVEDIQTILALVIAGIGVALLPQSVVHIAPPTMNVIALSGNNLSWQVGIAWNNTIPDLVRDNFIKMVIEHNRQNID</sequence>
<evidence type="ECO:0000256" key="2">
    <source>
        <dbReference type="ARBA" id="ARBA00023015"/>
    </source>
</evidence>
<dbReference type="PANTHER" id="PTHR30346">
    <property type="entry name" value="TRANSCRIPTIONAL DUAL REGULATOR HCAR-RELATED"/>
    <property type="match status" value="1"/>
</dbReference>
<dbReference type="SUPFAM" id="SSF53850">
    <property type="entry name" value="Periplasmic binding protein-like II"/>
    <property type="match status" value="1"/>
</dbReference>
<accession>A0A209A3X0</accession>
<organism evidence="6 7">
    <name type="scientific">Yersinia intermedia</name>
    <dbReference type="NCBI Taxonomy" id="631"/>
    <lineage>
        <taxon>Bacteria</taxon>
        <taxon>Pseudomonadati</taxon>
        <taxon>Pseudomonadota</taxon>
        <taxon>Gammaproteobacteria</taxon>
        <taxon>Enterobacterales</taxon>
        <taxon>Yersiniaceae</taxon>
        <taxon>Yersinia</taxon>
    </lineage>
</organism>